<evidence type="ECO:0000313" key="3">
    <source>
        <dbReference type="Proteomes" id="UP000049077"/>
    </source>
</evidence>
<keyword evidence="3" id="KW-1185">Reference proteome</keyword>
<organism evidence="1 4">
    <name type="scientific">Vibrio crassostreae</name>
    <dbReference type="NCBI Taxonomy" id="246167"/>
    <lineage>
        <taxon>Bacteria</taxon>
        <taxon>Pseudomonadati</taxon>
        <taxon>Pseudomonadota</taxon>
        <taxon>Gammaproteobacteria</taxon>
        <taxon>Vibrionales</taxon>
        <taxon>Vibrionaceae</taxon>
        <taxon>Vibrio</taxon>
    </lineage>
</organism>
<dbReference type="EMBL" id="CCJX01000160">
    <property type="protein sequence ID" value="CDT58009.1"/>
    <property type="molecule type" value="Genomic_DNA"/>
</dbReference>
<sequence length="52" mass="6230">MHTFFTRITRVGITGVYMQNNFIDKNELKVEVCNVSIYIFNFEYEINYSLTI</sequence>
<dbReference type="EMBL" id="CCJV01000132">
    <property type="protein sequence ID" value="CDT54642.1"/>
    <property type="molecule type" value="Genomic_DNA"/>
</dbReference>
<evidence type="ECO:0000313" key="2">
    <source>
        <dbReference type="EMBL" id="CDT58009.1"/>
    </source>
</evidence>
<dbReference type="Proteomes" id="UP000049495">
    <property type="component" value="Unassembled WGS sequence"/>
</dbReference>
<accession>A0A4R3PG02</accession>
<dbReference type="Proteomes" id="UP000049077">
    <property type="component" value="Unassembled WGS sequence"/>
</dbReference>
<reference evidence="4" key="2">
    <citation type="submission" date="2014-06" db="EMBL/GenBank/DDBJ databases">
        <authorList>
            <person name="Le Roux Frederique"/>
        </authorList>
    </citation>
    <scope>NUCLEOTIDE SEQUENCE [LARGE SCALE GENOMIC DNA]</scope>
    <source>
        <strain evidence="4">J5-5</strain>
    </source>
</reference>
<gene>
    <name evidence="2" type="ORF">VCR4J5_720092</name>
    <name evidence="1" type="ORF">VCR5J5_690046</name>
</gene>
<name>A0A4R3PG02_9VIBR</name>
<evidence type="ECO:0000313" key="4">
    <source>
        <dbReference type="Proteomes" id="UP000049495"/>
    </source>
</evidence>
<protein>
    <submittedName>
        <fullName evidence="1">Uncharacterized protein</fullName>
    </submittedName>
</protein>
<comment type="caution">
    <text evidence="1">The sequence shown here is derived from an EMBL/GenBank/DDBJ whole genome shotgun (WGS) entry which is preliminary data.</text>
</comment>
<reference evidence="1 3" key="1">
    <citation type="submission" date="2014-06" db="EMBL/GenBank/DDBJ databases">
        <authorList>
            <person name="Le Roux F."/>
        </authorList>
    </citation>
    <scope>NUCLEOTIDE SEQUENCE</scope>
    <source>
        <strain evidence="2 3">J5-4</strain>
        <strain evidence="1">J5-5</strain>
    </source>
</reference>
<dbReference type="AlphaFoldDB" id="A0A4R3PG02"/>
<evidence type="ECO:0000313" key="1">
    <source>
        <dbReference type="EMBL" id="CDT54642.1"/>
    </source>
</evidence>
<proteinExistence type="predicted"/>